<feature type="compositionally biased region" description="Basic and acidic residues" evidence="1">
    <location>
        <begin position="1034"/>
        <end position="1069"/>
    </location>
</feature>
<reference evidence="3 4" key="1">
    <citation type="journal article" date="2008" name="Nat. Biotechnol.">
        <title>Genome sequencing and analysis of the biomass-degrading fungus Trichoderma reesei (syn. Hypocrea jecorina).</title>
        <authorList>
            <person name="Martinez D."/>
            <person name="Berka R.M."/>
            <person name="Henrissat B."/>
            <person name="Saloheimo M."/>
            <person name="Arvas M."/>
            <person name="Baker S.E."/>
            <person name="Chapman J."/>
            <person name="Chertkov O."/>
            <person name="Coutinho P.M."/>
            <person name="Cullen D."/>
            <person name="Danchin E.G."/>
            <person name="Grigoriev I.V."/>
            <person name="Harris P."/>
            <person name="Jackson M."/>
            <person name="Kubicek C.P."/>
            <person name="Han C.S."/>
            <person name="Ho I."/>
            <person name="Larrondo L.F."/>
            <person name="de Leon A.L."/>
            <person name="Magnuson J.K."/>
            <person name="Merino S."/>
            <person name="Misra M."/>
            <person name="Nelson B."/>
            <person name="Putnam N."/>
            <person name="Robbertse B."/>
            <person name="Salamov A.A."/>
            <person name="Schmoll M."/>
            <person name="Terry A."/>
            <person name="Thayer N."/>
            <person name="Westerholm-Parvinen A."/>
            <person name="Schoch C.L."/>
            <person name="Yao J."/>
            <person name="Barabote R."/>
            <person name="Nelson M.A."/>
            <person name="Detter C."/>
            <person name="Bruce D."/>
            <person name="Kuske C.R."/>
            <person name="Xie G."/>
            <person name="Richardson P."/>
            <person name="Rokhsar D.S."/>
            <person name="Lucas S.M."/>
            <person name="Rubin E.M."/>
            <person name="Dunn-Coleman N."/>
            <person name="Ward M."/>
            <person name="Brettin T.S."/>
        </authorList>
    </citation>
    <scope>NUCLEOTIDE SEQUENCE [LARGE SCALE GENOMIC DNA]</scope>
    <source>
        <strain evidence="3 4">QM6a</strain>
    </source>
</reference>
<feature type="compositionally biased region" description="Basic and acidic residues" evidence="1">
    <location>
        <begin position="74"/>
        <end position="91"/>
    </location>
</feature>
<dbReference type="PANTHER" id="PTHR46411:SF2">
    <property type="entry name" value="AAA+ ATPASE DOMAIN-CONTAINING PROTEIN"/>
    <property type="match status" value="1"/>
</dbReference>
<dbReference type="OrthoDB" id="4900066at2759"/>
<dbReference type="KEGG" id="tre:TRIREDRAFT_103395"/>
<dbReference type="SUPFAM" id="SSF52540">
    <property type="entry name" value="P-loop containing nucleoside triphosphate hydrolases"/>
    <property type="match status" value="1"/>
</dbReference>
<evidence type="ECO:0000313" key="3">
    <source>
        <dbReference type="EMBL" id="EGR52616.1"/>
    </source>
</evidence>
<feature type="compositionally biased region" description="Acidic residues" evidence="1">
    <location>
        <begin position="1000"/>
        <end position="1014"/>
    </location>
</feature>
<dbReference type="CDD" id="cd19481">
    <property type="entry name" value="RecA-like_protease"/>
    <property type="match status" value="1"/>
</dbReference>
<dbReference type="InterPro" id="IPR003593">
    <property type="entry name" value="AAA+_ATPase"/>
</dbReference>
<gene>
    <name evidence="3" type="ORF">TRIREDRAFT_103395</name>
</gene>
<dbReference type="VEuPathDB" id="FungiDB:TRIREDRAFT_103395"/>
<proteinExistence type="predicted"/>
<dbReference type="EMBL" id="GL985056">
    <property type="protein sequence ID" value="EGR52616.1"/>
    <property type="molecule type" value="Genomic_DNA"/>
</dbReference>
<dbReference type="eggNOG" id="KOG0742">
    <property type="taxonomic scope" value="Eukaryota"/>
</dbReference>
<dbReference type="Pfam" id="PF23232">
    <property type="entry name" value="AAA_lid_13"/>
    <property type="match status" value="1"/>
</dbReference>
<accession>G0R832</accession>
<evidence type="ECO:0000256" key="1">
    <source>
        <dbReference type="SAM" id="MobiDB-lite"/>
    </source>
</evidence>
<dbReference type="GeneID" id="18480624"/>
<name>G0R832_HYPJQ</name>
<dbReference type="Pfam" id="PF00004">
    <property type="entry name" value="AAA"/>
    <property type="match status" value="1"/>
</dbReference>
<evidence type="ECO:0000313" key="4">
    <source>
        <dbReference type="Proteomes" id="UP000008984"/>
    </source>
</evidence>
<evidence type="ECO:0000259" key="2">
    <source>
        <dbReference type="SMART" id="SM00382"/>
    </source>
</evidence>
<protein>
    <submittedName>
        <fullName evidence="3">Predicted protein</fullName>
    </submittedName>
</protein>
<dbReference type="InterPro" id="IPR056599">
    <property type="entry name" value="AAA_lid_fung"/>
</dbReference>
<feature type="compositionally biased region" description="Basic residues" evidence="1">
    <location>
        <begin position="983"/>
        <end position="995"/>
    </location>
</feature>
<feature type="region of interest" description="Disordered" evidence="1">
    <location>
        <begin position="14"/>
        <end position="52"/>
    </location>
</feature>
<dbReference type="GO" id="GO:0016887">
    <property type="term" value="F:ATP hydrolysis activity"/>
    <property type="evidence" value="ECO:0007669"/>
    <property type="project" value="InterPro"/>
</dbReference>
<feature type="region of interest" description="Disordered" evidence="1">
    <location>
        <begin position="69"/>
        <end position="91"/>
    </location>
</feature>
<dbReference type="InterPro" id="IPR027417">
    <property type="entry name" value="P-loop_NTPase"/>
</dbReference>
<feature type="compositionally biased region" description="Polar residues" evidence="1">
    <location>
        <begin position="16"/>
        <end position="46"/>
    </location>
</feature>
<keyword evidence="4" id="KW-1185">Reference proteome</keyword>
<dbReference type="PANTHER" id="PTHR46411">
    <property type="entry name" value="FAMILY ATPASE, PUTATIVE-RELATED"/>
    <property type="match status" value="1"/>
</dbReference>
<dbReference type="InterPro" id="IPR054289">
    <property type="entry name" value="DUF7025"/>
</dbReference>
<dbReference type="Pfam" id="PF22942">
    <property type="entry name" value="DUF7025"/>
    <property type="match status" value="1"/>
</dbReference>
<dbReference type="InterPro" id="IPR003959">
    <property type="entry name" value="ATPase_AAA_core"/>
</dbReference>
<dbReference type="GO" id="GO:0005524">
    <property type="term" value="F:ATP binding"/>
    <property type="evidence" value="ECO:0007669"/>
    <property type="project" value="InterPro"/>
</dbReference>
<organism evidence="4">
    <name type="scientific">Hypocrea jecorina (strain QM6a)</name>
    <name type="common">Trichoderma reesei</name>
    <dbReference type="NCBI Taxonomy" id="431241"/>
    <lineage>
        <taxon>Eukaryota</taxon>
        <taxon>Fungi</taxon>
        <taxon>Dikarya</taxon>
        <taxon>Ascomycota</taxon>
        <taxon>Pezizomycotina</taxon>
        <taxon>Sordariomycetes</taxon>
        <taxon>Hypocreomycetidae</taxon>
        <taxon>Hypocreales</taxon>
        <taxon>Hypocreaceae</taxon>
        <taxon>Trichoderma</taxon>
    </lineage>
</organism>
<feature type="domain" description="AAA+ ATPase" evidence="2">
    <location>
        <begin position="724"/>
        <end position="850"/>
    </location>
</feature>
<dbReference type="RefSeq" id="XP_006961498.1">
    <property type="nucleotide sequence ID" value="XM_006961436.1"/>
</dbReference>
<dbReference type="AlphaFoldDB" id="G0R832"/>
<dbReference type="Gene3D" id="3.40.50.300">
    <property type="entry name" value="P-loop containing nucleotide triphosphate hydrolases"/>
    <property type="match status" value="1"/>
</dbReference>
<feature type="region of interest" description="Disordered" evidence="1">
    <location>
        <begin position="965"/>
        <end position="1076"/>
    </location>
</feature>
<sequence length="1076" mass="123117">MATAAVNIASVATERLVSSESSKNAVRPSQGTAAPSNGINGASDDQANGVKGVDLIPDTLVPTSLPLSESTADIAEKPAEPQDNIDREPKENDKTILDYFDAYRDDLPHGVSVSIIEAFYKLVLSEEARMPLHRRIRNFKNLSFVFHAYLRLMEDRISALEGRKGLNEPEEEEEEKQVLVPKAITSLRRVKWSEFKRKHEEKRNINDEHAIDVLVGDPVIPHDVWRNAQLRKNPLCSIERRRQSTTFQLFDGIQDMPEFAGPTDTKAPGIKTHEFFGHVSPPIPHRIRINGEPLKQLLEKSLDVDFISYGCPVVLLRPFKLLVHYDDRIRHIHRQLERKFCDGKDGEEKLLSRDEENTDFLDQYGTEQAYKELGCLIEFMDHDLKSLTQLRDVTRNKVSFPDLWHIFFPGREVVTSQEPMNAYRVFHVTGGRPYLSPPEDDKDGKVADYTTAYRVPDKESDLVVTCYQVDFDGQRFGPVSHSFRIQKFDDLRDITTLTIYPLDFAKRQEKVQKKLKLNGQLFCRVCQGSHVQYRGMNLHEAEEIDSEVVVDFQAALWDPQNKDQNSGWDHSVEFGIKPTSSNQAEVVMISYAGCRSKHCCDNEVIFDDSIIDLRRMEDFLAEKAWLTTDPRYLHGNPDSIPKADLFLFPHRLFAFVLKDRKWAVIDINNVKDVPDPEQDAWNSLVLPEGHKHMVHSVVQAHFRDKKNVRSEDEIQTDLIRGKGKGLVILLHGAPGTGKTSTAECVAEICKRPLYPITCGDLGTTAVEVEGRLKRIFIQAQKWKCVLLLDEADVFLSERGNDVKHNSLVSVFLRILEYYQGILFLTTNRVGKMDEAFRSRVHVSLYYPPLNEQSTLDIFETNLQRIKTRKGELLKIKEEDIRKFAKAHYRDLEPHIRWNGRQIRNAFHIAVALAENEVTGMASNGERKKTPTLRKKHFRLVEDASTKFDEYLTDVIGVELSERARTKGYRRDTWEEESYSRARGGSHRGQNKRAKRKSVEESEDSTSDDSDSLEDEEHRKASDANETDSSSETGDESRASEDEKRKSRREQGSTEKKRSSGRVRDSGAKERSKKSAR</sequence>
<dbReference type="SMART" id="SM00382">
    <property type="entry name" value="AAA"/>
    <property type="match status" value="1"/>
</dbReference>
<dbReference type="Proteomes" id="UP000008984">
    <property type="component" value="Unassembled WGS sequence"/>
</dbReference>
<dbReference type="HOGENOM" id="CLU_004471_2_7_1"/>